<dbReference type="AlphaFoldDB" id="A0A5B7CNN3"/>
<evidence type="ECO:0000313" key="3">
    <source>
        <dbReference type="Proteomes" id="UP000324222"/>
    </source>
</evidence>
<accession>A0A5B7CNN3</accession>
<feature type="compositionally biased region" description="Low complexity" evidence="1">
    <location>
        <begin position="285"/>
        <end position="297"/>
    </location>
</feature>
<evidence type="ECO:0000313" key="2">
    <source>
        <dbReference type="EMBL" id="MPC10775.1"/>
    </source>
</evidence>
<feature type="region of interest" description="Disordered" evidence="1">
    <location>
        <begin position="463"/>
        <end position="610"/>
    </location>
</feature>
<dbReference type="Proteomes" id="UP000324222">
    <property type="component" value="Unassembled WGS sequence"/>
</dbReference>
<evidence type="ECO:0000256" key="1">
    <source>
        <dbReference type="SAM" id="MobiDB-lite"/>
    </source>
</evidence>
<proteinExistence type="predicted"/>
<feature type="compositionally biased region" description="Low complexity" evidence="1">
    <location>
        <begin position="38"/>
        <end position="59"/>
    </location>
</feature>
<feature type="compositionally biased region" description="Polar residues" evidence="1">
    <location>
        <begin position="397"/>
        <end position="422"/>
    </location>
</feature>
<reference evidence="2 3" key="1">
    <citation type="submission" date="2019-05" db="EMBL/GenBank/DDBJ databases">
        <title>Another draft genome of Portunus trituberculatus and its Hox gene families provides insights of decapod evolution.</title>
        <authorList>
            <person name="Jeong J.-H."/>
            <person name="Song I."/>
            <person name="Kim S."/>
            <person name="Choi T."/>
            <person name="Kim D."/>
            <person name="Ryu S."/>
            <person name="Kim W."/>
        </authorList>
    </citation>
    <scope>NUCLEOTIDE SEQUENCE [LARGE SCALE GENOMIC DNA]</scope>
    <source>
        <tissue evidence="2">Muscle</tissue>
    </source>
</reference>
<feature type="compositionally biased region" description="Basic and acidic residues" evidence="1">
    <location>
        <begin position="387"/>
        <end position="396"/>
    </location>
</feature>
<dbReference type="EMBL" id="VSRR010000129">
    <property type="protein sequence ID" value="MPC10775.1"/>
    <property type="molecule type" value="Genomic_DNA"/>
</dbReference>
<feature type="region of interest" description="Disordered" evidence="1">
    <location>
        <begin position="387"/>
        <end position="449"/>
    </location>
</feature>
<organism evidence="2 3">
    <name type="scientific">Portunus trituberculatus</name>
    <name type="common">Swimming crab</name>
    <name type="synonym">Neptunus trituberculatus</name>
    <dbReference type="NCBI Taxonomy" id="210409"/>
    <lineage>
        <taxon>Eukaryota</taxon>
        <taxon>Metazoa</taxon>
        <taxon>Ecdysozoa</taxon>
        <taxon>Arthropoda</taxon>
        <taxon>Crustacea</taxon>
        <taxon>Multicrustacea</taxon>
        <taxon>Malacostraca</taxon>
        <taxon>Eumalacostraca</taxon>
        <taxon>Eucarida</taxon>
        <taxon>Decapoda</taxon>
        <taxon>Pleocyemata</taxon>
        <taxon>Brachyura</taxon>
        <taxon>Eubrachyura</taxon>
        <taxon>Portunoidea</taxon>
        <taxon>Portunidae</taxon>
        <taxon>Portuninae</taxon>
        <taxon>Portunus</taxon>
    </lineage>
</organism>
<feature type="compositionally biased region" description="Basic and acidic residues" evidence="1">
    <location>
        <begin position="202"/>
        <end position="213"/>
    </location>
</feature>
<sequence length="647" mass="70111">MVVTRKRSCSASETSTLHKLKARKEDEGGGSDGTTVTTRSSARGVVGSGTGTSTICTTPRRTRRYTDSIAEAATSTPRTLRTRQGRSAEGSVSDKSESSNDEVAEKIDSPSQPGRTRNGRNKVEGLSTKQKRRSGGDKTVCVDSPLPSLTSKLVVRLKDITPSISQSPRSRRLSRGDKNSNDTPSGTPSTPVRRSRRLSGSRVEDVSDKETPSKKSFTIARILGMEEEAKEETSKASVLPVIEEDTEHLESNHSPKKDTREAQVSEENQMEEEEKLELKLESDNNDLMSDNDSLPSDTAATKQEAEIEVQAIVSQPVVADECDGKKLDNHNLISNNDSLPSDTAATKQKVEIEVQTIGDQPVVADECVNKDVLVENVSDYVSKEVPVEKEAQEKTSSEAMETTDIASTTDVADIKTSNNTAMKSEGEQDAVNECNSKEAHEKTSSEAMEITDIVTTDVIDIETSNNTTMKSEGEQDAASEYNSKEVPVKKEAHEKTGSEAMETTDIASTTDVIDIETSNNTAMKSEGEQDAVLSSEDPNCKSTKVKQSNDSQESKTESTSLPNVIQERTEDSLPCSGIHTTSNISDENGNSAVSAKMNGVSGLPSDMAGGKKVTKVIPELEKKINQLRSVPKGRPISGRWWKAEKQR</sequence>
<feature type="compositionally biased region" description="Polar residues" evidence="1">
    <location>
        <begin position="181"/>
        <end position="192"/>
    </location>
</feature>
<comment type="caution">
    <text evidence="2">The sequence shown here is derived from an EMBL/GenBank/DDBJ whole genome shotgun (WGS) entry which is preliminary data.</text>
</comment>
<feature type="compositionally biased region" description="Basic and acidic residues" evidence="1">
    <location>
        <begin position="248"/>
        <end position="263"/>
    </location>
</feature>
<feature type="compositionally biased region" description="Polar residues" evidence="1">
    <location>
        <begin position="505"/>
        <end position="523"/>
    </location>
</feature>
<feature type="compositionally biased region" description="Polar residues" evidence="1">
    <location>
        <begin position="578"/>
        <end position="593"/>
    </location>
</feature>
<feature type="region of interest" description="Disordered" evidence="1">
    <location>
        <begin position="1"/>
        <end position="302"/>
    </location>
</feature>
<name>A0A5B7CNN3_PORTR</name>
<feature type="compositionally biased region" description="Polar residues" evidence="1">
    <location>
        <begin position="536"/>
        <end position="563"/>
    </location>
</feature>
<feature type="compositionally biased region" description="Basic and acidic residues" evidence="1">
    <location>
        <begin position="435"/>
        <end position="444"/>
    </location>
</feature>
<protein>
    <submittedName>
        <fullName evidence="2">Uncharacterized protein</fullName>
    </submittedName>
</protein>
<feature type="compositionally biased region" description="Basic and acidic residues" evidence="1">
    <location>
        <begin position="482"/>
        <end position="497"/>
    </location>
</feature>
<dbReference type="OrthoDB" id="6374285at2759"/>
<feature type="compositionally biased region" description="Basic and acidic residues" evidence="1">
    <location>
        <begin position="92"/>
        <end position="108"/>
    </location>
</feature>
<keyword evidence="3" id="KW-1185">Reference proteome</keyword>
<gene>
    <name evidence="2" type="ORF">E2C01_003414</name>
</gene>